<dbReference type="RefSeq" id="XP_065657055.1">
    <property type="nucleotide sequence ID" value="XM_065800983.1"/>
</dbReference>
<sequence>MLKELVPPIKDRIVFKKKLASKNVIFVRSSLSTLNSCNVSFTMTLVCDINEAPIISEPYIPSDKLTLAPLLFAAVERKEINFSLPKRSKLKEYIKDFLFEIMKQYGFNNEKLHALILPRFFCGEETILLTMTLDSIYPTPSLKIEVDAINPTRIGLVIDGVKLPILFLI</sequence>
<evidence type="ECO:0000313" key="1">
    <source>
        <dbReference type="Proteomes" id="UP001652625"/>
    </source>
</evidence>
<proteinExistence type="predicted"/>
<gene>
    <name evidence="2" type="primary">LOC136082281</name>
</gene>
<dbReference type="GeneID" id="136082281"/>
<organism evidence="1 2">
    <name type="scientific">Hydra vulgaris</name>
    <name type="common">Hydra</name>
    <name type="synonym">Hydra attenuata</name>
    <dbReference type="NCBI Taxonomy" id="6087"/>
    <lineage>
        <taxon>Eukaryota</taxon>
        <taxon>Metazoa</taxon>
        <taxon>Cnidaria</taxon>
        <taxon>Hydrozoa</taxon>
        <taxon>Hydroidolina</taxon>
        <taxon>Anthoathecata</taxon>
        <taxon>Aplanulata</taxon>
        <taxon>Hydridae</taxon>
        <taxon>Hydra</taxon>
    </lineage>
</organism>
<accession>A0ABM4C635</accession>
<name>A0ABM4C635_HYDVU</name>
<reference evidence="2" key="1">
    <citation type="submission" date="2025-08" db="UniProtKB">
        <authorList>
            <consortium name="RefSeq"/>
        </authorList>
    </citation>
    <scope>IDENTIFICATION</scope>
</reference>
<protein>
    <submittedName>
        <fullName evidence="2">Uncharacterized protein LOC136082281</fullName>
    </submittedName>
</protein>
<dbReference type="Proteomes" id="UP001652625">
    <property type="component" value="Chromosome 07"/>
</dbReference>
<evidence type="ECO:0000313" key="2">
    <source>
        <dbReference type="RefSeq" id="XP_065657055.1"/>
    </source>
</evidence>
<keyword evidence="1" id="KW-1185">Reference proteome</keyword>